<evidence type="ECO:0000313" key="4">
    <source>
        <dbReference type="Proteomes" id="UP001172083"/>
    </source>
</evidence>
<proteinExistence type="inferred from homology"/>
<accession>A0ABT8LEY8</accession>
<dbReference type="GO" id="GO:0009002">
    <property type="term" value="F:serine-type D-Ala-D-Ala carboxypeptidase activity"/>
    <property type="evidence" value="ECO:0007669"/>
    <property type="project" value="UniProtKB-EC"/>
</dbReference>
<dbReference type="InterPro" id="IPR012338">
    <property type="entry name" value="Beta-lactam/transpept-like"/>
</dbReference>
<evidence type="ECO:0000256" key="2">
    <source>
        <dbReference type="ARBA" id="ARBA00022801"/>
    </source>
</evidence>
<keyword evidence="2 3" id="KW-0378">Hydrolase</keyword>
<sequence length="411" mass="46575">MSKALHKQFRQSPVFDKYFMGFSLYDPGSGTVIHEINSDKYFTPASNTKLFTFYASVKYLGDSIQALKYVNKGDSLIFWGTGDPSFLHPDLHQNEKVFNFLKNQSGVLVFSGQNYFNQRFGPGWAWDDYPYYYSVETASFPVYGNTVRFSAAPFNTLRVSPEVFTDSVQHKSANHSPRPRIIRAEHSNRFYFHPHQLPRDTTVIPLKYSMPTLIHLLQDTLGRHVSHQSLPIDPASKTLYSIPADSVYKIMLQESDNFLAEQLLLLVGAAINDSLHTSKTITYLQDSLLSNLPDKPIWVDGSGLSRYNLFTPRTMVKLLENIYQSVPEDRLFQLMPAGGVNGTIASWYEGEKPYIFAKTGTLSNNHCLSGYLITASGKRLIFSFMHNNYPFGSSVTKKAMAPILAFIRANY</sequence>
<dbReference type="Gene3D" id="3.40.710.10">
    <property type="entry name" value="DD-peptidase/beta-lactamase superfamily"/>
    <property type="match status" value="2"/>
</dbReference>
<dbReference type="Proteomes" id="UP001172083">
    <property type="component" value="Unassembled WGS sequence"/>
</dbReference>
<dbReference type="EMBL" id="JAUJEB010000008">
    <property type="protein sequence ID" value="MDN5216345.1"/>
    <property type="molecule type" value="Genomic_DNA"/>
</dbReference>
<dbReference type="PANTHER" id="PTHR30023:SF0">
    <property type="entry name" value="PENICILLIN-SENSITIVE CARBOXYPEPTIDASE A"/>
    <property type="match status" value="1"/>
</dbReference>
<organism evidence="3 4">
    <name type="scientific">Agaribacillus aureus</name>
    <dbReference type="NCBI Taxonomy" id="3051825"/>
    <lineage>
        <taxon>Bacteria</taxon>
        <taxon>Pseudomonadati</taxon>
        <taxon>Bacteroidota</taxon>
        <taxon>Cytophagia</taxon>
        <taxon>Cytophagales</taxon>
        <taxon>Splendidivirgaceae</taxon>
        <taxon>Agaribacillus</taxon>
    </lineage>
</organism>
<dbReference type="Pfam" id="PF02113">
    <property type="entry name" value="Peptidase_S13"/>
    <property type="match status" value="1"/>
</dbReference>
<keyword evidence="4" id="KW-1185">Reference proteome</keyword>
<dbReference type="PANTHER" id="PTHR30023">
    <property type="entry name" value="D-ALANYL-D-ALANINE CARBOXYPEPTIDASE"/>
    <property type="match status" value="1"/>
</dbReference>
<name>A0ABT8LEY8_9BACT</name>
<dbReference type="SUPFAM" id="SSF56601">
    <property type="entry name" value="beta-lactamase/transpeptidase-like"/>
    <property type="match status" value="1"/>
</dbReference>
<evidence type="ECO:0000256" key="1">
    <source>
        <dbReference type="ARBA" id="ARBA00006096"/>
    </source>
</evidence>
<keyword evidence="3" id="KW-0121">Carboxypeptidase</keyword>
<gene>
    <name evidence="3" type="ORF">QQ020_30030</name>
</gene>
<evidence type="ECO:0000313" key="3">
    <source>
        <dbReference type="EMBL" id="MDN5216345.1"/>
    </source>
</evidence>
<reference evidence="3" key="1">
    <citation type="submission" date="2023-06" db="EMBL/GenBank/DDBJ databases">
        <title>Genomic of Agaribacillus aureum.</title>
        <authorList>
            <person name="Wang G."/>
        </authorList>
    </citation>
    <scope>NUCLEOTIDE SEQUENCE</scope>
    <source>
        <strain evidence="3">BMA12</strain>
    </source>
</reference>
<comment type="similarity">
    <text evidence="1">Belongs to the peptidase S13 family.</text>
</comment>
<dbReference type="PRINTS" id="PR00922">
    <property type="entry name" value="DADACBPTASE3"/>
</dbReference>
<dbReference type="InterPro" id="IPR000667">
    <property type="entry name" value="Peptidase_S13"/>
</dbReference>
<comment type="caution">
    <text evidence="3">The sequence shown here is derived from an EMBL/GenBank/DDBJ whole genome shotgun (WGS) entry which is preliminary data.</text>
</comment>
<keyword evidence="3" id="KW-0645">Protease</keyword>
<dbReference type="RefSeq" id="WP_346761683.1">
    <property type="nucleotide sequence ID" value="NZ_JAUJEB010000008.1"/>
</dbReference>
<dbReference type="EC" id="3.4.16.4" evidence="3"/>
<protein>
    <submittedName>
        <fullName evidence="3">D-alanyl-D-alanine carboxypeptidase</fullName>
        <ecNumber evidence="3">3.4.16.4</ecNumber>
    </submittedName>
</protein>